<dbReference type="AlphaFoldDB" id="A0A6M1T308"/>
<evidence type="ECO:0000313" key="3">
    <source>
        <dbReference type="EMBL" id="NGP77117.1"/>
    </source>
</evidence>
<comment type="caution">
    <text evidence="3">The sequence shown here is derived from an EMBL/GenBank/DDBJ whole genome shotgun (WGS) entry which is preliminary data.</text>
</comment>
<dbReference type="Gene3D" id="3.40.50.2020">
    <property type="match status" value="1"/>
</dbReference>
<dbReference type="RefSeq" id="WP_165142164.1">
    <property type="nucleotide sequence ID" value="NZ_JAALLT010000003.1"/>
</dbReference>
<dbReference type="PANTHER" id="PTHR47505">
    <property type="entry name" value="DNA UTILIZATION PROTEIN YHGH"/>
    <property type="match status" value="1"/>
</dbReference>
<protein>
    <submittedName>
        <fullName evidence="3">ComF family protein</fullName>
    </submittedName>
</protein>
<dbReference type="InterPro" id="IPR000836">
    <property type="entry name" value="PRTase_dom"/>
</dbReference>
<keyword evidence="4" id="KW-1185">Reference proteome</keyword>
<evidence type="ECO:0000313" key="4">
    <source>
        <dbReference type="Proteomes" id="UP000473278"/>
    </source>
</evidence>
<evidence type="ECO:0000259" key="2">
    <source>
        <dbReference type="Pfam" id="PF00156"/>
    </source>
</evidence>
<dbReference type="PANTHER" id="PTHR47505:SF1">
    <property type="entry name" value="DNA UTILIZATION PROTEIN YHGH"/>
    <property type="match status" value="1"/>
</dbReference>
<organism evidence="3 4">
    <name type="scientific">Halalkalibaculum roseum</name>
    <dbReference type="NCBI Taxonomy" id="2709311"/>
    <lineage>
        <taxon>Bacteria</taxon>
        <taxon>Pseudomonadati</taxon>
        <taxon>Balneolota</taxon>
        <taxon>Balneolia</taxon>
        <taxon>Balneolales</taxon>
        <taxon>Balneolaceae</taxon>
        <taxon>Halalkalibaculum</taxon>
    </lineage>
</organism>
<dbReference type="InterPro" id="IPR029057">
    <property type="entry name" value="PRTase-like"/>
</dbReference>
<dbReference type="InterPro" id="IPR051910">
    <property type="entry name" value="ComF/GntX_DNA_util-trans"/>
</dbReference>
<sequence length="241" mass="27269">MMKKLIHNSKVFFSGLSSIAFPRVCLCCGLETTEEERQICSFCRQDRFEAANPDYRRCSSGVILPDAVTVQHALWNFDKGGLLQDLMHYLKYERLTGIGIELGANLGESMHRHPLIRELFNRTEEKVLLPVPLHYLKFRKRGFNQAYYITKGIQSVIGIPICNLKDVVRRKNTRSQTGFSLKKRVANMQGAFRVRRPEAVEGKIIIIIDDVFTTGSTSFELASVLKESGSREIAIATVAQA</sequence>
<dbReference type="EMBL" id="JAALLT010000003">
    <property type="protein sequence ID" value="NGP77117.1"/>
    <property type="molecule type" value="Genomic_DNA"/>
</dbReference>
<evidence type="ECO:0000256" key="1">
    <source>
        <dbReference type="ARBA" id="ARBA00008007"/>
    </source>
</evidence>
<dbReference type="Proteomes" id="UP000473278">
    <property type="component" value="Unassembled WGS sequence"/>
</dbReference>
<gene>
    <name evidence="3" type="ORF">G3570_10765</name>
</gene>
<dbReference type="SUPFAM" id="SSF53271">
    <property type="entry name" value="PRTase-like"/>
    <property type="match status" value="1"/>
</dbReference>
<proteinExistence type="inferred from homology"/>
<reference evidence="3 4" key="1">
    <citation type="submission" date="2020-02" db="EMBL/GenBank/DDBJ databases">
        <title>Balneolaceae bacterium YR4-1, complete genome.</title>
        <authorList>
            <person name="Li Y."/>
            <person name="Wu S."/>
        </authorList>
    </citation>
    <scope>NUCLEOTIDE SEQUENCE [LARGE SCALE GENOMIC DNA]</scope>
    <source>
        <strain evidence="3 4">YR4-1</strain>
    </source>
</reference>
<dbReference type="Pfam" id="PF00156">
    <property type="entry name" value="Pribosyltran"/>
    <property type="match status" value="1"/>
</dbReference>
<name>A0A6M1T308_9BACT</name>
<accession>A0A6M1T308</accession>
<dbReference type="CDD" id="cd06223">
    <property type="entry name" value="PRTases_typeI"/>
    <property type="match status" value="1"/>
</dbReference>
<comment type="similarity">
    <text evidence="1">Belongs to the ComF/GntX family.</text>
</comment>
<feature type="domain" description="Phosphoribosyltransferase" evidence="2">
    <location>
        <begin position="170"/>
        <end position="239"/>
    </location>
</feature>